<name>A0AAD6SZP4_9AGAR</name>
<dbReference type="Proteomes" id="UP001218188">
    <property type="component" value="Unassembled WGS sequence"/>
</dbReference>
<dbReference type="EMBL" id="JARJCM010000051">
    <property type="protein sequence ID" value="KAJ7035253.1"/>
    <property type="molecule type" value="Genomic_DNA"/>
</dbReference>
<proteinExistence type="predicted"/>
<organism evidence="1 2">
    <name type="scientific">Mycena alexandri</name>
    <dbReference type="NCBI Taxonomy" id="1745969"/>
    <lineage>
        <taxon>Eukaryota</taxon>
        <taxon>Fungi</taxon>
        <taxon>Dikarya</taxon>
        <taxon>Basidiomycota</taxon>
        <taxon>Agaricomycotina</taxon>
        <taxon>Agaricomycetes</taxon>
        <taxon>Agaricomycetidae</taxon>
        <taxon>Agaricales</taxon>
        <taxon>Marasmiineae</taxon>
        <taxon>Mycenaceae</taxon>
        <taxon>Mycena</taxon>
    </lineage>
</organism>
<protein>
    <submittedName>
        <fullName evidence="1">Uncharacterized protein</fullName>
    </submittedName>
</protein>
<comment type="caution">
    <text evidence="1">The sequence shown here is derived from an EMBL/GenBank/DDBJ whole genome shotgun (WGS) entry which is preliminary data.</text>
</comment>
<reference evidence="1" key="1">
    <citation type="submission" date="2023-03" db="EMBL/GenBank/DDBJ databases">
        <title>Massive genome expansion in bonnet fungi (Mycena s.s.) driven by repeated elements and novel gene families across ecological guilds.</title>
        <authorList>
            <consortium name="Lawrence Berkeley National Laboratory"/>
            <person name="Harder C.B."/>
            <person name="Miyauchi S."/>
            <person name="Viragh M."/>
            <person name="Kuo A."/>
            <person name="Thoen E."/>
            <person name="Andreopoulos B."/>
            <person name="Lu D."/>
            <person name="Skrede I."/>
            <person name="Drula E."/>
            <person name="Henrissat B."/>
            <person name="Morin E."/>
            <person name="Kohler A."/>
            <person name="Barry K."/>
            <person name="LaButti K."/>
            <person name="Morin E."/>
            <person name="Salamov A."/>
            <person name="Lipzen A."/>
            <person name="Mereny Z."/>
            <person name="Hegedus B."/>
            <person name="Baldrian P."/>
            <person name="Stursova M."/>
            <person name="Weitz H."/>
            <person name="Taylor A."/>
            <person name="Grigoriev I.V."/>
            <person name="Nagy L.G."/>
            <person name="Martin F."/>
            <person name="Kauserud H."/>
        </authorList>
    </citation>
    <scope>NUCLEOTIDE SEQUENCE</scope>
    <source>
        <strain evidence="1">CBHHK200</strain>
    </source>
</reference>
<evidence type="ECO:0000313" key="1">
    <source>
        <dbReference type="EMBL" id="KAJ7035253.1"/>
    </source>
</evidence>
<accession>A0AAD6SZP4</accession>
<keyword evidence="2" id="KW-1185">Reference proteome</keyword>
<gene>
    <name evidence="1" type="ORF">C8F04DRAFT_1344880</name>
</gene>
<evidence type="ECO:0000313" key="2">
    <source>
        <dbReference type="Proteomes" id="UP001218188"/>
    </source>
</evidence>
<sequence>MTVRRVFHVSNYVAPFQQFQQPGVRRVIAEAWASLPYYDPTAPIPPDYLNLEDLTAYLLALTPRLEEPLNFEEIVDALGGSRHDFATAIIRHTSLAVADGKTRAAVSAIHTILIFLHPISEGFPDFTSALLSCGIISPLVSALAIDGEIPPEPGLPHRVVDLALAVLIDFMKMAPGYTGMVEALRAGLLLYLARFVPNITRPLTDGLHDDLKYLLRQFLPKFKELALTTHDKTFLRTLVHADYQRLLQPQVARKIIRFLFNHPNMPFCLHFNYDEPADVIIEVLPHTMTHPTEGLTHQGLAGDWWRARADGWNFTSTRLHDGLRRIAGCIGVLTEAQMEALIGVLVQTALKEGKHTH</sequence>
<dbReference type="AlphaFoldDB" id="A0AAD6SZP4"/>